<dbReference type="InterPro" id="IPR011701">
    <property type="entry name" value="MFS"/>
</dbReference>
<evidence type="ECO:0000256" key="4">
    <source>
        <dbReference type="SAM" id="Phobius"/>
    </source>
</evidence>
<feature type="transmembrane region" description="Helical" evidence="4">
    <location>
        <begin position="43"/>
        <end position="60"/>
    </location>
</feature>
<dbReference type="AlphaFoldDB" id="A0A0G1VXA1"/>
<proteinExistence type="predicted"/>
<evidence type="ECO:0000256" key="3">
    <source>
        <dbReference type="ARBA" id="ARBA00023136"/>
    </source>
</evidence>
<sequence length="209" mass="22786">MDRKALKILLVSNNLWSLAEGMFGPLFALFANRVGGSILDVTWAWSGYLIVRGIASILVGKISDRWFSKESLMVGGFALNALLTFAYLSVSNRWDLLLVESGLGLAAALALPTWSSLFAKYSGKTRNGWAWGMATGTDDFVTALGIVLGGLVVSQFSFSGLFVIMGFIQLTAAIYQAKILYYTKRPKARPAKSVAPVPDRAVARTLFYR</sequence>
<feature type="transmembrane region" description="Helical" evidence="4">
    <location>
        <begin position="129"/>
        <end position="152"/>
    </location>
</feature>
<feature type="transmembrane region" description="Helical" evidence="4">
    <location>
        <begin position="12"/>
        <end position="31"/>
    </location>
</feature>
<evidence type="ECO:0000259" key="5">
    <source>
        <dbReference type="PROSITE" id="PS50850"/>
    </source>
</evidence>
<evidence type="ECO:0000256" key="1">
    <source>
        <dbReference type="ARBA" id="ARBA00022692"/>
    </source>
</evidence>
<dbReference type="InterPro" id="IPR020846">
    <property type="entry name" value="MFS_dom"/>
</dbReference>
<feature type="transmembrane region" description="Helical" evidence="4">
    <location>
        <begin position="72"/>
        <end position="90"/>
    </location>
</feature>
<dbReference type="Pfam" id="PF07690">
    <property type="entry name" value="MFS_1"/>
    <property type="match status" value="1"/>
</dbReference>
<dbReference type="InterPro" id="IPR036259">
    <property type="entry name" value="MFS_trans_sf"/>
</dbReference>
<protein>
    <submittedName>
        <fullName evidence="6">Permease of the major facilitator superfamily</fullName>
    </submittedName>
</protein>
<keyword evidence="2 4" id="KW-1133">Transmembrane helix</keyword>
<accession>A0A0G1VXA1</accession>
<dbReference type="PROSITE" id="PS50850">
    <property type="entry name" value="MFS"/>
    <property type="match status" value="1"/>
</dbReference>
<evidence type="ECO:0000256" key="2">
    <source>
        <dbReference type="ARBA" id="ARBA00022989"/>
    </source>
</evidence>
<comment type="caution">
    <text evidence="6">The sequence shown here is derived from an EMBL/GenBank/DDBJ whole genome shotgun (WGS) entry which is preliminary data.</text>
</comment>
<dbReference type="SUPFAM" id="SSF103473">
    <property type="entry name" value="MFS general substrate transporter"/>
    <property type="match status" value="1"/>
</dbReference>
<feature type="transmembrane region" description="Helical" evidence="4">
    <location>
        <begin position="96"/>
        <end position="117"/>
    </location>
</feature>
<name>A0A0G1VXA1_9BACT</name>
<reference evidence="6 7" key="1">
    <citation type="journal article" date="2015" name="Nature">
        <title>rRNA introns, odd ribosomes, and small enigmatic genomes across a large radiation of phyla.</title>
        <authorList>
            <person name="Brown C.T."/>
            <person name="Hug L.A."/>
            <person name="Thomas B.C."/>
            <person name="Sharon I."/>
            <person name="Castelle C.J."/>
            <person name="Singh A."/>
            <person name="Wilkins M.J."/>
            <person name="Williams K.H."/>
            <person name="Banfield J.F."/>
        </authorList>
    </citation>
    <scope>NUCLEOTIDE SEQUENCE [LARGE SCALE GENOMIC DNA]</scope>
</reference>
<feature type="domain" description="Major facilitator superfamily (MFS) profile" evidence="5">
    <location>
        <begin position="5"/>
        <end position="209"/>
    </location>
</feature>
<dbReference type="PANTHER" id="PTHR23518">
    <property type="entry name" value="C-METHYLTRANSFERASE"/>
    <property type="match status" value="1"/>
</dbReference>
<feature type="transmembrane region" description="Helical" evidence="4">
    <location>
        <begin position="158"/>
        <end position="177"/>
    </location>
</feature>
<gene>
    <name evidence="6" type="ORF">UY11_C0039G0007</name>
</gene>
<dbReference type="EMBL" id="LCOT01000039">
    <property type="protein sequence ID" value="KKU82763.1"/>
    <property type="molecule type" value="Genomic_DNA"/>
</dbReference>
<keyword evidence="1 4" id="KW-0812">Transmembrane</keyword>
<dbReference type="Proteomes" id="UP000034265">
    <property type="component" value="Unassembled WGS sequence"/>
</dbReference>
<evidence type="ECO:0000313" key="6">
    <source>
        <dbReference type="EMBL" id="KKU82763.1"/>
    </source>
</evidence>
<dbReference type="GO" id="GO:0022857">
    <property type="term" value="F:transmembrane transporter activity"/>
    <property type="evidence" value="ECO:0007669"/>
    <property type="project" value="InterPro"/>
</dbReference>
<evidence type="ECO:0000313" key="7">
    <source>
        <dbReference type="Proteomes" id="UP000034265"/>
    </source>
</evidence>
<keyword evidence="3 4" id="KW-0472">Membrane</keyword>
<organism evidence="6 7">
    <name type="scientific">Candidatus Amesbacteria bacterium GW2011_GWC2_47_8</name>
    <dbReference type="NCBI Taxonomy" id="1618367"/>
    <lineage>
        <taxon>Bacteria</taxon>
        <taxon>Candidatus Amesiibacteriota</taxon>
    </lineage>
</organism>
<dbReference type="PANTHER" id="PTHR23518:SF2">
    <property type="entry name" value="MAJOR FACILITATOR SUPERFAMILY TRANSPORTER"/>
    <property type="match status" value="1"/>
</dbReference>
<dbReference type="Gene3D" id="1.20.1250.20">
    <property type="entry name" value="MFS general substrate transporter like domains"/>
    <property type="match status" value="1"/>
</dbReference>